<organism evidence="4 5">
    <name type="scientific">Deminuibacter soli</name>
    <dbReference type="NCBI Taxonomy" id="2291815"/>
    <lineage>
        <taxon>Bacteria</taxon>
        <taxon>Pseudomonadati</taxon>
        <taxon>Bacteroidota</taxon>
        <taxon>Chitinophagia</taxon>
        <taxon>Chitinophagales</taxon>
        <taxon>Chitinophagaceae</taxon>
        <taxon>Deminuibacter</taxon>
    </lineage>
</organism>
<name>A0A3E1NF39_9BACT</name>
<dbReference type="EMBL" id="QTJU01000009">
    <property type="protein sequence ID" value="RFM26482.1"/>
    <property type="molecule type" value="Genomic_DNA"/>
</dbReference>
<protein>
    <recommendedName>
        <fullName evidence="2">arginine deiminase</fullName>
        <ecNumber evidence="2">3.5.3.6</ecNumber>
    </recommendedName>
</protein>
<dbReference type="SUPFAM" id="SSF55909">
    <property type="entry name" value="Pentein"/>
    <property type="match status" value="1"/>
</dbReference>
<keyword evidence="5" id="KW-1185">Reference proteome</keyword>
<comment type="pathway">
    <text evidence="1">Amino-acid degradation; L-arginine degradation via ADI pathway; carbamoyl phosphate from L-arginine: step 1/2.</text>
</comment>
<sequence length="508" mass="58153">MSTIDHQQLFVESELGTLRKILIHSPDGGIGKIIPSTFSDNLYDDIVHLKKMQKEYNHYVKLLLYFLDPGKIAYINECQQSPDEEVRANCFIPGKKEYFQSHNVMDAQNLLEEILQDERVKLRLIAAICSYEETSLITQQKLESITDTALLSKILITGVLPSEENGTRDDQFIFPPIPNFIFTRDIGIMIKDHILLSRMATAARKRESLITKCLALYYFFKENLDKVIEITEESDFFLYEEEERRQRIISIEGGDIMMIHPKHLIVGCSERTSSNAVNEIIHSIFSKSSLGIEKISVVKIPRKRAQMHIDTIFTQVKRNVWVLYGRYSEKILEAENNIKKAYLGILMHKSQLHKMEDPEILQFYKKSSEVYQSNKDYSVSNNPAGIEALLTQISVEDYGCSPQEVTIIYSGGNDFPHDDREQWTDSCNVVALKEGVVIGYDRNDKTSDAFRKAGFNVLTTEQAFELFEQGQDPQLLENTLILLPSAELSRARGGSHCMSMPLLRDKLV</sequence>
<comment type="caution">
    <text evidence="4">The sequence shown here is derived from an EMBL/GenBank/DDBJ whole genome shotgun (WGS) entry which is preliminary data.</text>
</comment>
<gene>
    <name evidence="4" type="ORF">DXN05_19855</name>
</gene>
<accession>A0A3E1NF39</accession>
<dbReference type="GO" id="GO:0019546">
    <property type="term" value="P:L-arginine deiminase pathway"/>
    <property type="evidence" value="ECO:0007669"/>
    <property type="project" value="TreeGrafter"/>
</dbReference>
<dbReference type="GO" id="GO:0016740">
    <property type="term" value="F:transferase activity"/>
    <property type="evidence" value="ECO:0007669"/>
    <property type="project" value="UniProtKB-KW"/>
</dbReference>
<evidence type="ECO:0000256" key="2">
    <source>
        <dbReference type="ARBA" id="ARBA00012171"/>
    </source>
</evidence>
<dbReference type="PANTHER" id="PTHR47271">
    <property type="entry name" value="ARGININE DEIMINASE"/>
    <property type="match status" value="1"/>
</dbReference>
<evidence type="ECO:0000313" key="4">
    <source>
        <dbReference type="EMBL" id="RFM26482.1"/>
    </source>
</evidence>
<comment type="catalytic activity">
    <reaction evidence="3">
        <text>L-arginine + H2O = L-citrulline + NH4(+)</text>
        <dbReference type="Rhea" id="RHEA:19597"/>
        <dbReference type="ChEBI" id="CHEBI:15377"/>
        <dbReference type="ChEBI" id="CHEBI:28938"/>
        <dbReference type="ChEBI" id="CHEBI:32682"/>
        <dbReference type="ChEBI" id="CHEBI:57743"/>
        <dbReference type="EC" id="3.5.3.6"/>
    </reaction>
</comment>
<dbReference type="EC" id="3.5.3.6" evidence="2"/>
<proteinExistence type="predicted"/>
<dbReference type="PANTHER" id="PTHR47271:SF2">
    <property type="entry name" value="ARGININE DEIMINASE"/>
    <property type="match status" value="1"/>
</dbReference>
<reference evidence="4 5" key="1">
    <citation type="submission" date="2018-08" db="EMBL/GenBank/DDBJ databases">
        <title>Chitinophagaceae sp. K23C18032701, a novel bacterium isolated from forest soil.</title>
        <authorList>
            <person name="Wang C."/>
        </authorList>
    </citation>
    <scope>NUCLEOTIDE SEQUENCE [LARGE SCALE GENOMIC DNA]</scope>
    <source>
        <strain evidence="4 5">K23C18032701</strain>
    </source>
</reference>
<evidence type="ECO:0000256" key="3">
    <source>
        <dbReference type="ARBA" id="ARBA00049429"/>
    </source>
</evidence>
<dbReference type="RefSeq" id="WP_116849035.1">
    <property type="nucleotide sequence ID" value="NZ_QTJU01000009.1"/>
</dbReference>
<dbReference type="AlphaFoldDB" id="A0A3E1NF39"/>
<dbReference type="Proteomes" id="UP000261284">
    <property type="component" value="Unassembled WGS sequence"/>
</dbReference>
<keyword evidence="4" id="KW-0808">Transferase</keyword>
<dbReference type="Pfam" id="PF02274">
    <property type="entry name" value="ADI"/>
    <property type="match status" value="1"/>
</dbReference>
<evidence type="ECO:0000313" key="5">
    <source>
        <dbReference type="Proteomes" id="UP000261284"/>
    </source>
</evidence>
<dbReference type="OrthoDB" id="9807502at2"/>
<dbReference type="GO" id="GO:0016990">
    <property type="term" value="F:arginine deiminase activity"/>
    <property type="evidence" value="ECO:0007669"/>
    <property type="project" value="UniProtKB-EC"/>
</dbReference>
<dbReference type="Gene3D" id="3.75.10.10">
    <property type="entry name" value="L-arginine/glycine Amidinotransferase, Chain A"/>
    <property type="match status" value="2"/>
</dbReference>
<evidence type="ECO:0000256" key="1">
    <source>
        <dbReference type="ARBA" id="ARBA00005213"/>
    </source>
</evidence>